<dbReference type="EMBL" id="JBHSHT010000001">
    <property type="protein sequence ID" value="MFC4823179.1"/>
    <property type="molecule type" value="Genomic_DNA"/>
</dbReference>
<dbReference type="AlphaFoldDB" id="A0ABD5PXJ4"/>
<reference evidence="7 8" key="1">
    <citation type="journal article" date="2019" name="Int. J. Syst. Evol. Microbiol.">
        <title>The Global Catalogue of Microorganisms (GCM) 10K type strain sequencing project: providing services to taxonomists for standard genome sequencing and annotation.</title>
        <authorList>
            <consortium name="The Broad Institute Genomics Platform"/>
            <consortium name="The Broad Institute Genome Sequencing Center for Infectious Disease"/>
            <person name="Wu L."/>
            <person name="Ma J."/>
        </authorList>
    </citation>
    <scope>NUCLEOTIDE SEQUENCE [LARGE SCALE GENOMIC DNA]</scope>
    <source>
        <strain evidence="7 8">XZYJ18</strain>
    </source>
</reference>
<dbReference type="GO" id="GO:0046872">
    <property type="term" value="F:metal ion binding"/>
    <property type="evidence" value="ECO:0007669"/>
    <property type="project" value="UniProtKB-KW"/>
</dbReference>
<dbReference type="Gene3D" id="2.102.10.10">
    <property type="entry name" value="Rieske [2Fe-2S] iron-sulphur domain"/>
    <property type="match status" value="1"/>
</dbReference>
<dbReference type="Pfam" id="PF00355">
    <property type="entry name" value="Rieske"/>
    <property type="match status" value="1"/>
</dbReference>
<dbReference type="PANTHER" id="PTHR40261:SF1">
    <property type="entry name" value="RIESKE DOMAIN-CONTAINING PROTEIN"/>
    <property type="match status" value="1"/>
</dbReference>
<evidence type="ECO:0000256" key="4">
    <source>
        <dbReference type="ARBA" id="ARBA00023014"/>
    </source>
</evidence>
<dbReference type="SUPFAM" id="SSF50022">
    <property type="entry name" value="ISP domain"/>
    <property type="match status" value="1"/>
</dbReference>
<dbReference type="PROSITE" id="PS51296">
    <property type="entry name" value="RIESKE"/>
    <property type="match status" value="1"/>
</dbReference>
<dbReference type="GO" id="GO:0051537">
    <property type="term" value="F:2 iron, 2 sulfur cluster binding"/>
    <property type="evidence" value="ECO:0007669"/>
    <property type="project" value="UniProtKB-KW"/>
</dbReference>
<dbReference type="Proteomes" id="UP001595945">
    <property type="component" value="Unassembled WGS sequence"/>
</dbReference>
<evidence type="ECO:0000256" key="1">
    <source>
        <dbReference type="ARBA" id="ARBA00022714"/>
    </source>
</evidence>
<evidence type="ECO:0000313" key="8">
    <source>
        <dbReference type="Proteomes" id="UP001595945"/>
    </source>
</evidence>
<organism evidence="7 8">
    <name type="scientific">Halorussus aquaticus</name>
    <dbReference type="NCBI Taxonomy" id="2953748"/>
    <lineage>
        <taxon>Archaea</taxon>
        <taxon>Methanobacteriati</taxon>
        <taxon>Methanobacteriota</taxon>
        <taxon>Stenosarchaea group</taxon>
        <taxon>Halobacteria</taxon>
        <taxon>Halobacteriales</taxon>
        <taxon>Haladaptataceae</taxon>
        <taxon>Halorussus</taxon>
    </lineage>
</organism>
<keyword evidence="3" id="KW-0408">Iron</keyword>
<evidence type="ECO:0000256" key="5">
    <source>
        <dbReference type="SAM" id="MobiDB-lite"/>
    </source>
</evidence>
<dbReference type="RefSeq" id="WP_254267332.1">
    <property type="nucleotide sequence ID" value="NZ_CP100400.1"/>
</dbReference>
<feature type="compositionally biased region" description="Acidic residues" evidence="5">
    <location>
        <begin position="136"/>
        <end position="158"/>
    </location>
</feature>
<keyword evidence="4" id="KW-0411">Iron-sulfur</keyword>
<comment type="caution">
    <text evidence="7">The sequence shown here is derived from an EMBL/GenBank/DDBJ whole genome shotgun (WGS) entry which is preliminary data.</text>
</comment>
<gene>
    <name evidence="7" type="ORF">ACFO9K_02775</name>
</gene>
<evidence type="ECO:0000256" key="2">
    <source>
        <dbReference type="ARBA" id="ARBA00022723"/>
    </source>
</evidence>
<feature type="region of interest" description="Disordered" evidence="5">
    <location>
        <begin position="126"/>
        <end position="169"/>
    </location>
</feature>
<feature type="domain" description="Rieske" evidence="6">
    <location>
        <begin position="20"/>
        <end position="123"/>
    </location>
</feature>
<keyword evidence="1" id="KW-0001">2Fe-2S</keyword>
<evidence type="ECO:0000313" key="7">
    <source>
        <dbReference type="EMBL" id="MFC4823179.1"/>
    </source>
</evidence>
<keyword evidence="8" id="KW-1185">Reference proteome</keyword>
<proteinExistence type="predicted"/>
<evidence type="ECO:0000256" key="3">
    <source>
        <dbReference type="ARBA" id="ARBA00023004"/>
    </source>
</evidence>
<feature type="compositionally biased region" description="Low complexity" evidence="5">
    <location>
        <begin position="159"/>
        <end position="169"/>
    </location>
</feature>
<accession>A0ABD5PXJ4</accession>
<sequence>MTERTRLTTVETVYDQRSWLFTVRDQYDEPDEVVLVPCEDGQTDADADGDEAERSVEAWVNRCTHEAQRLDRGFGAAMRDGQIICPKHGSMFDTCSGYCDNGEAADTTLVSVEVAVEDDAVYLTDDDYDFSHEGSIEDGDEPGEEDGGSDTDDDDGSDDMPSSTSHIGF</sequence>
<evidence type="ECO:0000259" key="6">
    <source>
        <dbReference type="PROSITE" id="PS51296"/>
    </source>
</evidence>
<dbReference type="InterPro" id="IPR036922">
    <property type="entry name" value="Rieske_2Fe-2S_sf"/>
</dbReference>
<dbReference type="InterPro" id="IPR017941">
    <property type="entry name" value="Rieske_2Fe-2S"/>
</dbReference>
<keyword evidence="2" id="KW-0479">Metal-binding</keyword>
<protein>
    <submittedName>
        <fullName evidence="7">Rieske (2Fe-2S) protein</fullName>
    </submittedName>
</protein>
<dbReference type="PANTHER" id="PTHR40261">
    <property type="match status" value="1"/>
</dbReference>
<name>A0ABD5PXJ4_9EURY</name>
<dbReference type="GeneID" id="73045776"/>